<dbReference type="AlphaFoldDB" id="A0A6C0JBX4"/>
<dbReference type="EMBL" id="MN740356">
    <property type="protein sequence ID" value="QHU02320.1"/>
    <property type="molecule type" value="Genomic_DNA"/>
</dbReference>
<evidence type="ECO:0000313" key="1">
    <source>
        <dbReference type="EMBL" id="QHU02320.1"/>
    </source>
</evidence>
<protein>
    <submittedName>
        <fullName evidence="1">Uncharacterized protein</fullName>
    </submittedName>
</protein>
<reference evidence="1" key="1">
    <citation type="journal article" date="2020" name="Nature">
        <title>Giant virus diversity and host interactions through global metagenomics.</title>
        <authorList>
            <person name="Schulz F."/>
            <person name="Roux S."/>
            <person name="Paez-Espino D."/>
            <person name="Jungbluth S."/>
            <person name="Walsh D.A."/>
            <person name="Denef V.J."/>
            <person name="McMahon K.D."/>
            <person name="Konstantinidis K.T."/>
            <person name="Eloe-Fadrosh E.A."/>
            <person name="Kyrpides N.C."/>
            <person name="Woyke T."/>
        </authorList>
    </citation>
    <scope>NUCLEOTIDE SEQUENCE</scope>
    <source>
        <strain evidence="1">GVMAG-M-3300025880-75</strain>
    </source>
</reference>
<proteinExistence type="predicted"/>
<accession>A0A6C0JBX4</accession>
<organism evidence="1">
    <name type="scientific">viral metagenome</name>
    <dbReference type="NCBI Taxonomy" id="1070528"/>
    <lineage>
        <taxon>unclassified sequences</taxon>
        <taxon>metagenomes</taxon>
        <taxon>organismal metagenomes</taxon>
    </lineage>
</organism>
<sequence>MGDFFKDVAGGAEKAQAGFLGPTYNYAKQILPPSELGMSGDGNMGALARDITGLINYTEVLTTGKSRAQRKADTPLGNKFYLKTGGQCKSADGMLHDRWLYVNNVPTGSLPFITSATGNALGEFRGLVPGTIENLGHLNPLALFGGFMQGTNPACRVLDLPVTDKSEGGIKYVADADIVSLSPCLFGKGKVRTNPVSGSKLSGCASGFQNINDIMNGLKNTFEDNETLQYNPLAKVYNVGFSALLIYLMYHLVMKSGD</sequence>
<name>A0A6C0JBX4_9ZZZZ</name>